<evidence type="ECO:0000313" key="1">
    <source>
        <dbReference type="EMBL" id="EMC94662.1"/>
    </source>
</evidence>
<sequence>MYAHSQTSRPRIDLCQRTEFWTCFLHICHTKSQESRKRSLIVGRILFASSTTWSAITLIPSPLAARQPISQKRIQDRYVTHRKASNLQLTRLLW</sequence>
<organism evidence="1 2">
    <name type="scientific">Baudoinia panamericana (strain UAMH 10762)</name>
    <name type="common">Angels' share fungus</name>
    <name type="synonym">Baudoinia compniacensis (strain UAMH 10762)</name>
    <dbReference type="NCBI Taxonomy" id="717646"/>
    <lineage>
        <taxon>Eukaryota</taxon>
        <taxon>Fungi</taxon>
        <taxon>Dikarya</taxon>
        <taxon>Ascomycota</taxon>
        <taxon>Pezizomycotina</taxon>
        <taxon>Dothideomycetes</taxon>
        <taxon>Dothideomycetidae</taxon>
        <taxon>Mycosphaerellales</taxon>
        <taxon>Teratosphaeriaceae</taxon>
        <taxon>Baudoinia</taxon>
    </lineage>
</organism>
<dbReference type="GeneID" id="19115455"/>
<dbReference type="HOGENOM" id="CLU_2385812_0_0_1"/>
<dbReference type="RefSeq" id="XP_007678425.1">
    <property type="nucleotide sequence ID" value="XM_007680235.1"/>
</dbReference>
<evidence type="ECO:0000313" key="2">
    <source>
        <dbReference type="Proteomes" id="UP000011761"/>
    </source>
</evidence>
<reference evidence="1 2" key="1">
    <citation type="journal article" date="2012" name="PLoS Pathog.">
        <title>Diverse lifestyles and strategies of plant pathogenesis encoded in the genomes of eighteen Dothideomycetes fungi.</title>
        <authorList>
            <person name="Ohm R.A."/>
            <person name="Feau N."/>
            <person name="Henrissat B."/>
            <person name="Schoch C.L."/>
            <person name="Horwitz B.A."/>
            <person name="Barry K.W."/>
            <person name="Condon B.J."/>
            <person name="Copeland A.C."/>
            <person name="Dhillon B."/>
            <person name="Glaser F."/>
            <person name="Hesse C.N."/>
            <person name="Kosti I."/>
            <person name="LaButti K."/>
            <person name="Lindquist E.A."/>
            <person name="Lucas S."/>
            <person name="Salamov A.A."/>
            <person name="Bradshaw R.E."/>
            <person name="Ciuffetti L."/>
            <person name="Hamelin R.C."/>
            <person name="Kema G.H.J."/>
            <person name="Lawrence C."/>
            <person name="Scott J.A."/>
            <person name="Spatafora J.W."/>
            <person name="Turgeon B.G."/>
            <person name="de Wit P.J.G.M."/>
            <person name="Zhong S."/>
            <person name="Goodwin S.B."/>
            <person name="Grigoriev I.V."/>
        </authorList>
    </citation>
    <scope>NUCLEOTIDE SEQUENCE [LARGE SCALE GENOMIC DNA]</scope>
    <source>
        <strain evidence="1 2">UAMH 10762</strain>
    </source>
</reference>
<name>M2LK82_BAUPA</name>
<keyword evidence="2" id="KW-1185">Reference proteome</keyword>
<proteinExistence type="predicted"/>
<dbReference type="AlphaFoldDB" id="M2LK82"/>
<gene>
    <name evidence="1" type="ORF">BAUCODRAFT_555133</name>
</gene>
<dbReference type="KEGG" id="bcom:BAUCODRAFT_555133"/>
<accession>M2LK82</accession>
<dbReference type="Proteomes" id="UP000011761">
    <property type="component" value="Unassembled WGS sequence"/>
</dbReference>
<dbReference type="EMBL" id="KB445558">
    <property type="protein sequence ID" value="EMC94662.1"/>
    <property type="molecule type" value="Genomic_DNA"/>
</dbReference>
<protein>
    <submittedName>
        <fullName evidence="1">Uncharacterized protein</fullName>
    </submittedName>
</protein>